<evidence type="ECO:0000256" key="1">
    <source>
        <dbReference type="ARBA" id="ARBA00022490"/>
    </source>
</evidence>
<name>K9EFT6_9ACTO</name>
<evidence type="ECO:0000256" key="3">
    <source>
        <dbReference type="ARBA" id="ARBA00022679"/>
    </source>
</evidence>
<dbReference type="HOGENOM" id="CLU_017814_7_0_11"/>
<dbReference type="STRING" id="202789.GCA_001457435_00366"/>
<dbReference type="Gene3D" id="3.30.230.10">
    <property type="match status" value="1"/>
</dbReference>
<dbReference type="SUPFAM" id="SSF55060">
    <property type="entry name" value="GHMP Kinase, C-terminal domain"/>
    <property type="match status" value="1"/>
</dbReference>
<feature type="domain" description="GHMP kinase C-terminal" evidence="11">
    <location>
        <begin position="266"/>
        <end position="329"/>
    </location>
</feature>
<evidence type="ECO:0000256" key="6">
    <source>
        <dbReference type="ARBA" id="ARBA00022840"/>
    </source>
</evidence>
<keyword evidence="2" id="KW-0444">Lipid biosynthesis</keyword>
<dbReference type="SUPFAM" id="SSF54211">
    <property type="entry name" value="Ribosomal protein S5 domain 2-like"/>
    <property type="match status" value="1"/>
</dbReference>
<dbReference type="PRINTS" id="PR00959">
    <property type="entry name" value="MEVGALKINASE"/>
</dbReference>
<dbReference type="PANTHER" id="PTHR43290:SF2">
    <property type="entry name" value="MEVALONATE KINASE"/>
    <property type="match status" value="1"/>
</dbReference>
<dbReference type="Pfam" id="PF08544">
    <property type="entry name" value="GHMP_kinases_C"/>
    <property type="match status" value="1"/>
</dbReference>
<comment type="caution">
    <text evidence="12">The sequence shown here is derived from an EMBL/GenBank/DDBJ whole genome shotgun (WGS) entry which is preliminary data.</text>
</comment>
<dbReference type="GO" id="GO:0004496">
    <property type="term" value="F:mevalonate kinase activity"/>
    <property type="evidence" value="ECO:0007669"/>
    <property type="project" value="InterPro"/>
</dbReference>
<sequence>MSEAITTRAPGKLYIAGEYAVVESGQPAILIAVDRFMTVSLRPAKSYGLIRSLGSAFDTVYWRHENGAPVFDDFGQDYVANAIRVVEQLREERHLPARHYAIDITSGLVEDDGRKYGLGSSAAVTVAIVDALNQFYELSLDDIERLKLALIAVLGRAPRASGGDVAASTLGGWISYTSPDRAGIMAVASEGSIAAALECPAWEPFSVRRLPAPAREEIVVGWTGSPASTEHLVSGVQARSHGAYFPGFLEESAAVVSKIAAALRGGEAIGDLISQARSLLRTLGETSGIRIETPLLRELCDIAERNGASAKSSGAGGGDCGIAFVPREAGRLTAIREQWVGASISPLDMAVWERGQ</sequence>
<keyword evidence="3" id="KW-0808">Transferase</keyword>
<evidence type="ECO:0000256" key="2">
    <source>
        <dbReference type="ARBA" id="ARBA00022516"/>
    </source>
</evidence>
<keyword evidence="13" id="KW-1185">Reference proteome</keyword>
<dbReference type="GO" id="GO:0005524">
    <property type="term" value="F:ATP binding"/>
    <property type="evidence" value="ECO:0007669"/>
    <property type="project" value="UniProtKB-KW"/>
</dbReference>
<dbReference type="UniPathway" id="UPA00057">
    <property type="reaction ID" value="UER00099"/>
</dbReference>
<dbReference type="InterPro" id="IPR006205">
    <property type="entry name" value="Mev_gal_kin"/>
</dbReference>
<dbReference type="AlphaFoldDB" id="K9EFT6"/>
<evidence type="ECO:0000256" key="4">
    <source>
        <dbReference type="ARBA" id="ARBA00022741"/>
    </source>
</evidence>
<proteinExistence type="predicted"/>
<reference evidence="12 13" key="1">
    <citation type="submission" date="2012-09" db="EMBL/GenBank/DDBJ databases">
        <title>The Genome Sequence of Actinobaculum massiliae ACS-171-V-COL2.</title>
        <authorList>
            <consortium name="The Broad Institute Genome Sequencing Platform"/>
            <person name="Earl A."/>
            <person name="Ward D."/>
            <person name="Feldgarden M."/>
            <person name="Gevers D."/>
            <person name="Saerens B."/>
            <person name="Vaneechoutte M."/>
            <person name="Walker B."/>
            <person name="Young S.K."/>
            <person name="Zeng Q."/>
            <person name="Gargeya S."/>
            <person name="Fitzgerald M."/>
            <person name="Haas B."/>
            <person name="Abouelleil A."/>
            <person name="Alvarado L."/>
            <person name="Arachchi H.M."/>
            <person name="Berlin A."/>
            <person name="Chapman S.B."/>
            <person name="Goldberg J."/>
            <person name="Griggs A."/>
            <person name="Gujja S."/>
            <person name="Hansen M."/>
            <person name="Howarth C."/>
            <person name="Imamovic A."/>
            <person name="Larimer J."/>
            <person name="McCowen C."/>
            <person name="Montmayeur A."/>
            <person name="Murphy C."/>
            <person name="Neiman D."/>
            <person name="Pearson M."/>
            <person name="Priest M."/>
            <person name="Roberts A."/>
            <person name="Saif S."/>
            <person name="Shea T."/>
            <person name="Sisk P."/>
            <person name="Sykes S."/>
            <person name="Wortman J."/>
            <person name="Nusbaum C."/>
            <person name="Birren B."/>
        </authorList>
    </citation>
    <scope>NUCLEOTIDE SEQUENCE [LARGE SCALE GENOMIC DNA]</scope>
    <source>
        <strain evidence="13">ACS-171-V-Col2</strain>
    </source>
</reference>
<dbReference type="PANTHER" id="PTHR43290">
    <property type="entry name" value="MEVALONATE KINASE"/>
    <property type="match status" value="1"/>
</dbReference>
<dbReference type="EMBL" id="AGWL01000002">
    <property type="protein sequence ID" value="EKU95503.1"/>
    <property type="molecule type" value="Genomic_DNA"/>
</dbReference>
<dbReference type="Pfam" id="PF00288">
    <property type="entry name" value="GHMP_kinases_N"/>
    <property type="match status" value="1"/>
</dbReference>
<dbReference type="InterPro" id="IPR006204">
    <property type="entry name" value="GHMP_kinase_N_dom"/>
</dbReference>
<accession>K9EFT6</accession>
<dbReference type="InterPro" id="IPR014721">
    <property type="entry name" value="Ribsml_uS5_D2-typ_fold_subgr"/>
</dbReference>
<dbReference type="Gene3D" id="3.30.70.890">
    <property type="entry name" value="GHMP kinase, C-terminal domain"/>
    <property type="match status" value="1"/>
</dbReference>
<evidence type="ECO:0000256" key="7">
    <source>
        <dbReference type="ARBA" id="ARBA00022842"/>
    </source>
</evidence>
<evidence type="ECO:0000259" key="11">
    <source>
        <dbReference type="Pfam" id="PF08544"/>
    </source>
</evidence>
<comment type="pathway">
    <text evidence="9">Isoprenoid biosynthesis; isopentenyl diphosphate biosynthesis via mevalonate pathway; isopentenyl diphosphate from (R)-mevalonate: step 1/3.</text>
</comment>
<keyword evidence="5 12" id="KW-0418">Kinase</keyword>
<gene>
    <name evidence="12" type="ORF">HMPREF9233_00290</name>
</gene>
<dbReference type="Proteomes" id="UP000009888">
    <property type="component" value="Unassembled WGS sequence"/>
</dbReference>
<evidence type="ECO:0000313" key="13">
    <source>
        <dbReference type="Proteomes" id="UP000009888"/>
    </source>
</evidence>
<dbReference type="NCBIfam" id="TIGR01220">
    <property type="entry name" value="Pmev_kin_Gr_pos"/>
    <property type="match status" value="1"/>
</dbReference>
<evidence type="ECO:0000313" key="12">
    <source>
        <dbReference type="EMBL" id="EKU95503.1"/>
    </source>
</evidence>
<evidence type="ECO:0000256" key="9">
    <source>
        <dbReference type="ARBA" id="ARBA00029438"/>
    </source>
</evidence>
<dbReference type="InterPro" id="IPR020568">
    <property type="entry name" value="Ribosomal_Su5_D2-typ_SF"/>
</dbReference>
<dbReference type="InterPro" id="IPR005917">
    <property type="entry name" value="Pmev_kinase_bact"/>
</dbReference>
<dbReference type="PATRIC" id="fig|883066.3.peg.297"/>
<evidence type="ECO:0000256" key="5">
    <source>
        <dbReference type="ARBA" id="ARBA00022777"/>
    </source>
</evidence>
<organism evidence="12 13">
    <name type="scientific">Actinobaculum massiliense ACS-171-V-Col2</name>
    <dbReference type="NCBI Taxonomy" id="883066"/>
    <lineage>
        <taxon>Bacteria</taxon>
        <taxon>Bacillati</taxon>
        <taxon>Actinomycetota</taxon>
        <taxon>Actinomycetes</taxon>
        <taxon>Actinomycetales</taxon>
        <taxon>Actinomycetaceae</taxon>
        <taxon>Actinobaculum</taxon>
    </lineage>
</organism>
<keyword evidence="6" id="KW-0067">ATP-binding</keyword>
<evidence type="ECO:0000256" key="8">
    <source>
        <dbReference type="ARBA" id="ARBA00023098"/>
    </source>
</evidence>
<dbReference type="eggNOG" id="COG1577">
    <property type="taxonomic scope" value="Bacteria"/>
</dbReference>
<keyword evidence="8" id="KW-0443">Lipid metabolism</keyword>
<keyword evidence="1" id="KW-0963">Cytoplasm</keyword>
<dbReference type="GO" id="GO:0019287">
    <property type="term" value="P:isopentenyl diphosphate biosynthetic process, mevalonate pathway"/>
    <property type="evidence" value="ECO:0007669"/>
    <property type="project" value="UniProtKB-UniPathway"/>
</dbReference>
<dbReference type="InterPro" id="IPR036554">
    <property type="entry name" value="GHMP_kinase_C_sf"/>
</dbReference>
<feature type="domain" description="GHMP kinase N-terminal" evidence="10">
    <location>
        <begin position="83"/>
        <end position="172"/>
    </location>
</feature>
<dbReference type="InterPro" id="IPR013750">
    <property type="entry name" value="GHMP_kinase_C_dom"/>
</dbReference>
<dbReference type="GO" id="GO:0005829">
    <property type="term" value="C:cytosol"/>
    <property type="evidence" value="ECO:0007669"/>
    <property type="project" value="TreeGrafter"/>
</dbReference>
<dbReference type="RefSeq" id="WP_007000508.1">
    <property type="nucleotide sequence ID" value="NZ_JH992955.1"/>
</dbReference>
<keyword evidence="4" id="KW-0547">Nucleotide-binding</keyword>
<keyword evidence="7" id="KW-0460">Magnesium</keyword>
<evidence type="ECO:0000259" key="10">
    <source>
        <dbReference type="Pfam" id="PF00288"/>
    </source>
</evidence>
<protein>
    <submittedName>
        <fullName evidence="12">Phosphomevalonate kinase</fullName>
    </submittedName>
</protein>